<keyword evidence="2" id="KW-1185">Reference proteome</keyword>
<reference evidence="2" key="2">
    <citation type="journal article" date="2018" name="Nat. Commun.">
        <title>Extreme sensitivity to ultraviolet light in the fungal pathogen causing white-nose syndrome of bats.</title>
        <authorList>
            <person name="Palmer J.M."/>
            <person name="Drees K.P."/>
            <person name="Foster J.T."/>
            <person name="Lindner D.L."/>
        </authorList>
    </citation>
    <scope>NUCLEOTIDE SEQUENCE [LARGE SCALE GENOMIC DNA]</scope>
    <source>
        <strain evidence="2">UAMH 10579</strain>
    </source>
</reference>
<accession>A0A1B8GC63</accession>
<dbReference type="GeneID" id="28842127"/>
<dbReference type="AlphaFoldDB" id="A0A1B8GC63"/>
<name>A0A1B8GC63_9PEZI</name>
<evidence type="ECO:0000313" key="2">
    <source>
        <dbReference type="Proteomes" id="UP000091956"/>
    </source>
</evidence>
<dbReference type="RefSeq" id="XP_018127154.1">
    <property type="nucleotide sequence ID" value="XM_018278160.1"/>
</dbReference>
<protein>
    <submittedName>
        <fullName evidence="1">Uncharacterized protein</fullName>
    </submittedName>
</protein>
<evidence type="ECO:0000313" key="1">
    <source>
        <dbReference type="EMBL" id="OBT93421.1"/>
    </source>
</evidence>
<gene>
    <name evidence="1" type="ORF">VE01_08741</name>
</gene>
<dbReference type="OrthoDB" id="3430379at2759"/>
<reference evidence="1 2" key="1">
    <citation type="submission" date="2016-03" db="EMBL/GenBank/DDBJ databases">
        <title>Comparative genomics of Pseudogymnoascus destructans, the fungus causing white-nose syndrome of bats.</title>
        <authorList>
            <person name="Palmer J.M."/>
            <person name="Drees K.P."/>
            <person name="Foster J.T."/>
            <person name="Lindner D.L."/>
        </authorList>
    </citation>
    <scope>NUCLEOTIDE SEQUENCE [LARGE SCALE GENOMIC DNA]</scope>
    <source>
        <strain evidence="1 2">UAMH 10579</strain>
    </source>
</reference>
<dbReference type="EMBL" id="KV460254">
    <property type="protein sequence ID" value="OBT93421.1"/>
    <property type="molecule type" value="Genomic_DNA"/>
</dbReference>
<organism evidence="1 2">
    <name type="scientific">Pseudogymnoascus verrucosus</name>
    <dbReference type="NCBI Taxonomy" id="342668"/>
    <lineage>
        <taxon>Eukaryota</taxon>
        <taxon>Fungi</taxon>
        <taxon>Dikarya</taxon>
        <taxon>Ascomycota</taxon>
        <taxon>Pezizomycotina</taxon>
        <taxon>Leotiomycetes</taxon>
        <taxon>Thelebolales</taxon>
        <taxon>Thelebolaceae</taxon>
        <taxon>Pseudogymnoascus</taxon>
    </lineage>
</organism>
<sequence length="133" mass="14084">MSNKTMVTCHGAVDGHELLEAGCFLYGKPGSRVAGALKSCCPEIRSFAPQGGNGSGTNCKVFCNAPTAQQVDVANLCMNKFYDEHPGIDTDDEYNNLWTCDTPDTRSAAVQGRTSWGGLVVLCLGLSTAMAML</sequence>
<dbReference type="Proteomes" id="UP000091956">
    <property type="component" value="Unassembled WGS sequence"/>
</dbReference>
<proteinExistence type="predicted"/>